<feature type="compositionally biased region" description="Polar residues" evidence="1">
    <location>
        <begin position="1"/>
        <end position="17"/>
    </location>
</feature>
<dbReference type="OrthoDB" id="198478at2759"/>
<dbReference type="PANTHER" id="PTHR33099">
    <property type="entry name" value="FE2OG DIOXYGENASE DOMAIN-CONTAINING PROTEIN"/>
    <property type="match status" value="1"/>
</dbReference>
<evidence type="ECO:0008006" key="4">
    <source>
        <dbReference type="Google" id="ProtNLM"/>
    </source>
</evidence>
<feature type="region of interest" description="Disordered" evidence="1">
    <location>
        <begin position="1"/>
        <end position="38"/>
    </location>
</feature>
<accession>A0A9W7FUF7</accession>
<dbReference type="Gene3D" id="2.60.120.620">
    <property type="entry name" value="q2cbj1_9rhob like domain"/>
    <property type="match status" value="1"/>
</dbReference>
<organism evidence="2 3">
    <name type="scientific">Triparma laevis f. longispina</name>
    <dbReference type="NCBI Taxonomy" id="1714387"/>
    <lineage>
        <taxon>Eukaryota</taxon>
        <taxon>Sar</taxon>
        <taxon>Stramenopiles</taxon>
        <taxon>Ochrophyta</taxon>
        <taxon>Bolidophyceae</taxon>
        <taxon>Parmales</taxon>
        <taxon>Triparmaceae</taxon>
        <taxon>Triparma</taxon>
    </lineage>
</organism>
<dbReference type="EMBL" id="BRXW01000334">
    <property type="protein sequence ID" value="GMI18449.1"/>
    <property type="molecule type" value="Genomic_DNA"/>
</dbReference>
<gene>
    <name evidence="2" type="ORF">TrLO_g12347</name>
</gene>
<evidence type="ECO:0000313" key="3">
    <source>
        <dbReference type="Proteomes" id="UP001165122"/>
    </source>
</evidence>
<name>A0A9W7FUF7_9STRA</name>
<evidence type="ECO:0000313" key="2">
    <source>
        <dbReference type="EMBL" id="GMI18449.1"/>
    </source>
</evidence>
<comment type="caution">
    <text evidence="2">The sequence shown here is derived from an EMBL/GenBank/DDBJ whole genome shotgun (WGS) entry which is preliminary data.</text>
</comment>
<keyword evidence="3" id="KW-1185">Reference proteome</keyword>
<sequence length="518" mass="57414">MTNPPQSETNWSGSSRINPVPTPLPAPEKAKHDASTPLTFPITPVTKARITTAASEAGIGTEDAPPGVTYQLLPNQFRILNQKEFDKKTLQPILAILAILSKHLNVSIDWNVNAKLYKFLLYEPGCFFRLHRDTERIDDMFGTLVIQLPSEYTGDSLSVRNPLLPTSEHAKTLNFSEGKGTFYAAFYADCIHEVTEPATGDRCCLVYSLVGAKKKIPRTIDTHMGYKKHISLAREIASAAAGWKDDDKVKLVATPQHQYTTSSLEKWGMNALKGQDPYIAELLAYARHITPDAGISTLAELAARTIAYGPIKPEEHSKISEILNFRLMDESKLSEEPLFDVVLTTIVMHEFWAEGWNAVPFIAPKGATFFTTGPFISLYPNDHPPPPPRLPRHLPPRETPCKTNCPRYYITDLITRIDGDEMLSSTLGPGKGRFEEGTVKSFTNINNGYGNKTKSVEFLGNGGPPDEASFYTRAGIVLCPRQNRTKVVEQAVDADVENTGFHALGVYNNNLPQDVDRE</sequence>
<dbReference type="AlphaFoldDB" id="A0A9W7FUF7"/>
<dbReference type="PANTHER" id="PTHR33099:SF7">
    <property type="entry name" value="MYND-TYPE DOMAIN-CONTAINING PROTEIN"/>
    <property type="match status" value="1"/>
</dbReference>
<proteinExistence type="predicted"/>
<evidence type="ECO:0000256" key="1">
    <source>
        <dbReference type="SAM" id="MobiDB-lite"/>
    </source>
</evidence>
<protein>
    <recommendedName>
        <fullName evidence="4">Prolyl 4-hydroxylase alpha subunit Fe(2+) 2OG dioxygenase domain-containing protein</fullName>
    </recommendedName>
</protein>
<dbReference type="Proteomes" id="UP001165122">
    <property type="component" value="Unassembled WGS sequence"/>
</dbReference>
<reference evidence="3" key="1">
    <citation type="journal article" date="2023" name="Commun. Biol.">
        <title>Genome analysis of Parmales, the sister group of diatoms, reveals the evolutionary specialization of diatoms from phago-mixotrophs to photoautotrophs.</title>
        <authorList>
            <person name="Ban H."/>
            <person name="Sato S."/>
            <person name="Yoshikawa S."/>
            <person name="Yamada K."/>
            <person name="Nakamura Y."/>
            <person name="Ichinomiya M."/>
            <person name="Sato N."/>
            <person name="Blanc-Mathieu R."/>
            <person name="Endo H."/>
            <person name="Kuwata A."/>
            <person name="Ogata H."/>
        </authorList>
    </citation>
    <scope>NUCLEOTIDE SEQUENCE [LARGE SCALE GENOMIC DNA]</scope>
    <source>
        <strain evidence="3">NIES 3700</strain>
    </source>
</reference>